<evidence type="ECO:0000313" key="1">
    <source>
        <dbReference type="EMBL" id="QBD74712.1"/>
    </source>
</evidence>
<proteinExistence type="predicted"/>
<organism evidence="1 2">
    <name type="scientific">Ktedonosporobacter rubrisoli</name>
    <dbReference type="NCBI Taxonomy" id="2509675"/>
    <lineage>
        <taxon>Bacteria</taxon>
        <taxon>Bacillati</taxon>
        <taxon>Chloroflexota</taxon>
        <taxon>Ktedonobacteria</taxon>
        <taxon>Ktedonobacterales</taxon>
        <taxon>Ktedonosporobacteraceae</taxon>
        <taxon>Ktedonosporobacter</taxon>
    </lineage>
</organism>
<gene>
    <name evidence="1" type="ORF">EPA93_01380</name>
</gene>
<sequence>MAFIRQVHPSLETAHQLVQAFVKMVREQKASDLEYWLEHVRNNHVPELTISLLKKYRSLALVSLLADSPATLPHQPKL</sequence>
<evidence type="ECO:0000313" key="2">
    <source>
        <dbReference type="Proteomes" id="UP000290365"/>
    </source>
</evidence>
<protein>
    <submittedName>
        <fullName evidence="1">Uncharacterized protein</fullName>
    </submittedName>
</protein>
<keyword evidence="2" id="KW-1185">Reference proteome</keyword>
<accession>A0A4P6JIH4</accession>
<reference evidence="1 2" key="1">
    <citation type="submission" date="2019-01" db="EMBL/GenBank/DDBJ databases">
        <title>Ktedonosporobacter rubrisoli SCAWS-G2.</title>
        <authorList>
            <person name="Huang Y."/>
            <person name="Yan B."/>
        </authorList>
    </citation>
    <scope>NUCLEOTIDE SEQUENCE [LARGE SCALE GENOMIC DNA]</scope>
    <source>
        <strain evidence="1 2">SCAWS-G2</strain>
    </source>
</reference>
<dbReference type="AlphaFoldDB" id="A0A4P6JIH4"/>
<dbReference type="KEGG" id="kbs:EPA93_01380"/>
<dbReference type="RefSeq" id="WP_129885311.1">
    <property type="nucleotide sequence ID" value="NZ_CP035758.1"/>
</dbReference>
<dbReference type="Proteomes" id="UP000290365">
    <property type="component" value="Chromosome"/>
</dbReference>
<name>A0A4P6JIH4_KTERU</name>
<dbReference type="EMBL" id="CP035758">
    <property type="protein sequence ID" value="QBD74712.1"/>
    <property type="molecule type" value="Genomic_DNA"/>
</dbReference>